<accession>A0ACC0WIK3</accession>
<gene>
    <name evidence="1" type="ORF">PsorP6_012968</name>
</gene>
<organism evidence="1 2">
    <name type="scientific">Peronosclerospora sorghi</name>
    <dbReference type="NCBI Taxonomy" id="230839"/>
    <lineage>
        <taxon>Eukaryota</taxon>
        <taxon>Sar</taxon>
        <taxon>Stramenopiles</taxon>
        <taxon>Oomycota</taxon>
        <taxon>Peronosporomycetes</taxon>
        <taxon>Peronosporales</taxon>
        <taxon>Peronosporaceae</taxon>
        <taxon>Peronosclerospora</taxon>
    </lineage>
</organism>
<protein>
    <submittedName>
        <fullName evidence="1">Uncharacterized protein</fullName>
    </submittedName>
</protein>
<dbReference type="EMBL" id="CM047592">
    <property type="protein sequence ID" value="KAI9917908.1"/>
    <property type="molecule type" value="Genomic_DNA"/>
</dbReference>
<dbReference type="Proteomes" id="UP001163321">
    <property type="component" value="Chromosome 13"/>
</dbReference>
<keyword evidence="2" id="KW-1185">Reference proteome</keyword>
<sequence>MKITDILEYLNALIPGAVITDKNCKRVPLDYYCRCSEDTFRKHLRNISTTTLKQIAVDVGNAVVELMCKICNDTHHLAAVELEDLINSLPDSQ</sequence>
<evidence type="ECO:0000313" key="1">
    <source>
        <dbReference type="EMBL" id="KAI9917908.1"/>
    </source>
</evidence>
<comment type="caution">
    <text evidence="1">The sequence shown here is derived from an EMBL/GenBank/DDBJ whole genome shotgun (WGS) entry which is preliminary data.</text>
</comment>
<name>A0ACC0WIK3_9STRA</name>
<proteinExistence type="predicted"/>
<reference evidence="1 2" key="1">
    <citation type="journal article" date="2022" name="bioRxiv">
        <title>The genome of the oomycete Peronosclerospora sorghi, a cosmopolitan pathogen of maize and sorghum, is inflated with dispersed pseudogenes.</title>
        <authorList>
            <person name="Fletcher K."/>
            <person name="Martin F."/>
            <person name="Isakeit T."/>
            <person name="Cavanaugh K."/>
            <person name="Magill C."/>
            <person name="Michelmore R."/>
        </authorList>
    </citation>
    <scope>NUCLEOTIDE SEQUENCE [LARGE SCALE GENOMIC DNA]</scope>
    <source>
        <strain evidence="1">P6</strain>
    </source>
</reference>
<evidence type="ECO:0000313" key="2">
    <source>
        <dbReference type="Proteomes" id="UP001163321"/>
    </source>
</evidence>